<reference evidence="3" key="1">
    <citation type="journal article" date="2023" name="Mol. Phylogenet. Evol.">
        <title>Genome-scale phylogeny and comparative genomics of the fungal order Sordariales.</title>
        <authorList>
            <person name="Hensen N."/>
            <person name="Bonometti L."/>
            <person name="Westerberg I."/>
            <person name="Brannstrom I.O."/>
            <person name="Guillou S."/>
            <person name="Cros-Aarteil S."/>
            <person name="Calhoun S."/>
            <person name="Haridas S."/>
            <person name="Kuo A."/>
            <person name="Mondo S."/>
            <person name="Pangilinan J."/>
            <person name="Riley R."/>
            <person name="LaButti K."/>
            <person name="Andreopoulos B."/>
            <person name="Lipzen A."/>
            <person name="Chen C."/>
            <person name="Yan M."/>
            <person name="Daum C."/>
            <person name="Ng V."/>
            <person name="Clum A."/>
            <person name="Steindorff A."/>
            <person name="Ohm R.A."/>
            <person name="Martin F."/>
            <person name="Silar P."/>
            <person name="Natvig D.O."/>
            <person name="Lalanne C."/>
            <person name="Gautier V."/>
            <person name="Ament-Velasquez S.L."/>
            <person name="Kruys A."/>
            <person name="Hutchinson M.I."/>
            <person name="Powell A.J."/>
            <person name="Barry K."/>
            <person name="Miller A.N."/>
            <person name="Grigoriev I.V."/>
            <person name="Debuchy R."/>
            <person name="Gladieux P."/>
            <person name="Hiltunen Thoren M."/>
            <person name="Johannesson H."/>
        </authorList>
    </citation>
    <scope>NUCLEOTIDE SEQUENCE [LARGE SCALE GENOMIC DNA]</scope>
    <source>
        <strain evidence="3">CBS 284.82</strain>
    </source>
</reference>
<gene>
    <name evidence="2" type="ORF">C8A01DRAFT_18701</name>
</gene>
<evidence type="ECO:0000313" key="3">
    <source>
        <dbReference type="Proteomes" id="UP001303115"/>
    </source>
</evidence>
<accession>A0AAN6SP39</accession>
<feature type="region of interest" description="Disordered" evidence="1">
    <location>
        <begin position="230"/>
        <end position="271"/>
    </location>
</feature>
<protein>
    <submittedName>
        <fullName evidence="2">Uncharacterized protein</fullName>
    </submittedName>
</protein>
<comment type="caution">
    <text evidence="2">The sequence shown here is derived from an EMBL/GenBank/DDBJ whole genome shotgun (WGS) entry which is preliminary data.</text>
</comment>
<feature type="region of interest" description="Disordered" evidence="1">
    <location>
        <begin position="183"/>
        <end position="209"/>
    </location>
</feature>
<feature type="compositionally biased region" description="Basic and acidic residues" evidence="1">
    <location>
        <begin position="1"/>
        <end position="12"/>
    </location>
</feature>
<feature type="compositionally biased region" description="Basic and acidic residues" evidence="1">
    <location>
        <begin position="112"/>
        <end position="129"/>
    </location>
</feature>
<dbReference type="Proteomes" id="UP001303115">
    <property type="component" value="Unassembled WGS sequence"/>
</dbReference>
<feature type="compositionally biased region" description="Polar residues" evidence="1">
    <location>
        <begin position="260"/>
        <end position="271"/>
    </location>
</feature>
<feature type="compositionally biased region" description="Basic and acidic residues" evidence="1">
    <location>
        <begin position="184"/>
        <end position="206"/>
    </location>
</feature>
<evidence type="ECO:0000256" key="1">
    <source>
        <dbReference type="SAM" id="MobiDB-lite"/>
    </source>
</evidence>
<evidence type="ECO:0000313" key="2">
    <source>
        <dbReference type="EMBL" id="KAK4034497.1"/>
    </source>
</evidence>
<feature type="compositionally biased region" description="Basic and acidic residues" evidence="1">
    <location>
        <begin position="67"/>
        <end position="76"/>
    </location>
</feature>
<feature type="compositionally biased region" description="Basic and acidic residues" evidence="1">
    <location>
        <begin position="230"/>
        <end position="259"/>
    </location>
</feature>
<dbReference type="EMBL" id="MU854477">
    <property type="protein sequence ID" value="KAK4034497.1"/>
    <property type="molecule type" value="Genomic_DNA"/>
</dbReference>
<organism evidence="2 3">
    <name type="scientific">Parachaetomium inaequale</name>
    <dbReference type="NCBI Taxonomy" id="2588326"/>
    <lineage>
        <taxon>Eukaryota</taxon>
        <taxon>Fungi</taxon>
        <taxon>Dikarya</taxon>
        <taxon>Ascomycota</taxon>
        <taxon>Pezizomycotina</taxon>
        <taxon>Sordariomycetes</taxon>
        <taxon>Sordariomycetidae</taxon>
        <taxon>Sordariales</taxon>
        <taxon>Chaetomiaceae</taxon>
        <taxon>Parachaetomium</taxon>
    </lineage>
</organism>
<proteinExistence type="predicted"/>
<keyword evidence="3" id="KW-1185">Reference proteome</keyword>
<feature type="compositionally biased region" description="Low complexity" evidence="1">
    <location>
        <begin position="47"/>
        <end position="57"/>
    </location>
</feature>
<feature type="region of interest" description="Disordered" evidence="1">
    <location>
        <begin position="1"/>
        <end position="93"/>
    </location>
</feature>
<sequence length="271" mass="30078">MGCGGSKEEATAGHHGPPSASARSPARKATEDSDTDSDIRPRPVVHPPARAGCARAVPAPPAPVLDPRPKRPDDRVNSANRAAAVKYTTPRGNLPLKNVDHIVAKSPAPPENRLREGRFPKVYRNREGPVDNPTRNFVAWEIQQRQGPADGRNINMYEYPVKTLVQPAPFASEFKFARPPATLRECEAPDPNDKAGIEDRWRRPRNDPGPIRAVVNGDCRVIGAIYHPEGDTRGYERARLQPLDRHDRGEIARYDDRQLTGRTTWPQRGPD</sequence>
<dbReference type="AlphaFoldDB" id="A0AAN6SP39"/>
<feature type="region of interest" description="Disordered" evidence="1">
    <location>
        <begin position="106"/>
        <end position="130"/>
    </location>
</feature>
<name>A0AAN6SP39_9PEZI</name>